<evidence type="ECO:0000256" key="6">
    <source>
        <dbReference type="ARBA" id="ARBA00023277"/>
    </source>
</evidence>
<comment type="catalytic activity">
    <reaction evidence="7">
        <text>D-glucose 6-phosphate + NADP(+) = 6-phospho-D-glucono-1,5-lactone + NADPH + H(+)</text>
        <dbReference type="Rhea" id="RHEA:15841"/>
        <dbReference type="ChEBI" id="CHEBI:15378"/>
        <dbReference type="ChEBI" id="CHEBI:57783"/>
        <dbReference type="ChEBI" id="CHEBI:57955"/>
        <dbReference type="ChEBI" id="CHEBI:58349"/>
        <dbReference type="ChEBI" id="CHEBI:61548"/>
        <dbReference type="EC" id="1.1.1.49"/>
    </reaction>
</comment>
<keyword evidence="6 7" id="KW-0119">Carbohydrate metabolism</keyword>
<accession>A0A6M8HUG2</accession>
<feature type="binding site" evidence="7">
    <location>
        <position position="188"/>
    </location>
    <ligand>
        <name>NADP(+)</name>
        <dbReference type="ChEBI" id="CHEBI:58349"/>
    </ligand>
</feature>
<evidence type="ECO:0000256" key="1">
    <source>
        <dbReference type="ARBA" id="ARBA00004937"/>
    </source>
</evidence>
<sequence length="531" mass="58912">MSPPVDLHPGLQGKYSARADIEPASDLIDTEEADPAPRRSPPCTMVIFGGGGDLTRRLLIPAIYNLVGSQLLDEGFSIIAVDWSDLDTETLRSQLGETMRQFVAQRRSSASELHEADWEWLSQRISFLRGGFDDSQTYQTLSSLCGVGNCVFYLAVAARFFAPIVGQLEAAGLTRETESRFRRVVVEKPFGSDLISARALNAQLRNALEESQIYRIDHYLGKETVQNILALRFSNGFFEPLWNRQNIDHVQITAAETVGVEKRGRFYETTGALRDMVPNHIMQLLAMVAMEAPISFDADAVRDEKSKVLAAVHPITANDIVRGQYTAGSIAGRALAGYRDEPDVAPDSQAESFIAMKLSIDNWRWAGVPFYVRTGKRLALRKTEIAIHFKQAPYALFRETPVEKLTPNIMVLQIQPTEGVTMQFSAKMPGPTVKLGGVRMKFDYADWFQEGPSTGYETLIYDCLIGDATLFQRADNVEAGWKVVQPAIEAWKDGGRNAQSKLQFYAAGKAGPDAADALLARDGRHWLRLNG</sequence>
<evidence type="ECO:0000259" key="9">
    <source>
        <dbReference type="Pfam" id="PF02781"/>
    </source>
</evidence>
<evidence type="ECO:0000256" key="5">
    <source>
        <dbReference type="ARBA" id="ARBA00023002"/>
    </source>
</evidence>
<dbReference type="InterPro" id="IPR001282">
    <property type="entry name" value="G6P_DH"/>
</dbReference>
<evidence type="ECO:0000259" key="8">
    <source>
        <dbReference type="Pfam" id="PF00479"/>
    </source>
</evidence>
<dbReference type="GO" id="GO:0005829">
    <property type="term" value="C:cytosol"/>
    <property type="evidence" value="ECO:0007669"/>
    <property type="project" value="TreeGrafter"/>
</dbReference>
<dbReference type="InterPro" id="IPR022674">
    <property type="entry name" value="G6P_DH_NAD-bd"/>
</dbReference>
<reference evidence="10 11" key="1">
    <citation type="journal article" date="2014" name="World J. Microbiol. Biotechnol.">
        <title>Biodiversity and physiological characteristics of Antarctic and Arctic lichens-associated bacteria.</title>
        <authorList>
            <person name="Lee Y.M."/>
            <person name="Kim E.H."/>
            <person name="Lee H.K."/>
            <person name="Hong S.G."/>
        </authorList>
    </citation>
    <scope>NUCLEOTIDE SEQUENCE [LARGE SCALE GENOMIC DNA]</scope>
    <source>
        <strain evidence="10 11">PAMC 26569</strain>
    </source>
</reference>
<dbReference type="SUPFAM" id="SSF55347">
    <property type="entry name" value="Glyceraldehyde-3-phosphate dehydrogenase-like, C-terminal domain"/>
    <property type="match status" value="1"/>
</dbReference>
<comment type="function">
    <text evidence="7">Catalyzes the oxidation of glucose 6-phosphate to 6-phosphogluconolactone.</text>
</comment>
<feature type="domain" description="Glucose-6-phosphate dehydrogenase C-terminal" evidence="9">
    <location>
        <begin position="229"/>
        <end position="526"/>
    </location>
</feature>
<organism evidence="10 11">
    <name type="scientific">Lichenicola cladoniae</name>
    <dbReference type="NCBI Taxonomy" id="1484109"/>
    <lineage>
        <taxon>Bacteria</taxon>
        <taxon>Pseudomonadati</taxon>
        <taxon>Pseudomonadota</taxon>
        <taxon>Alphaproteobacteria</taxon>
        <taxon>Acetobacterales</taxon>
        <taxon>Acetobacteraceae</taxon>
        <taxon>Lichenicola</taxon>
    </lineage>
</organism>
<dbReference type="EMBL" id="CP053708">
    <property type="protein sequence ID" value="QKE91835.1"/>
    <property type="molecule type" value="Genomic_DNA"/>
</dbReference>
<dbReference type="InterPro" id="IPR036291">
    <property type="entry name" value="NAD(P)-bd_dom_sf"/>
</dbReference>
<feature type="binding site" evidence="7">
    <location>
        <position position="222"/>
    </location>
    <ligand>
        <name>substrate</name>
    </ligand>
</feature>
<dbReference type="KEGG" id="lck:HN018_18980"/>
<feature type="binding site" evidence="7">
    <location>
        <position position="218"/>
    </location>
    <ligand>
        <name>substrate</name>
    </ligand>
</feature>
<feature type="binding site" evidence="7">
    <location>
        <position position="376"/>
    </location>
    <ligand>
        <name>substrate</name>
    </ligand>
</feature>
<keyword evidence="5 7" id="KW-0560">Oxidoreductase</keyword>
<dbReference type="PANTHER" id="PTHR23429:SF0">
    <property type="entry name" value="GLUCOSE-6-PHOSPHATE 1-DEHYDROGENASE"/>
    <property type="match status" value="1"/>
</dbReference>
<keyword evidence="3 7" id="KW-0313">Glucose metabolism</keyword>
<comment type="caution">
    <text evidence="7">Lacks conserved residue(s) required for the propagation of feature annotation.</text>
</comment>
<dbReference type="AlphaFoldDB" id="A0A6M8HUG2"/>
<evidence type="ECO:0000313" key="10">
    <source>
        <dbReference type="EMBL" id="QKE91835.1"/>
    </source>
</evidence>
<dbReference type="HAMAP" id="MF_00966">
    <property type="entry name" value="G6PD"/>
    <property type="match status" value="1"/>
</dbReference>
<gene>
    <name evidence="7" type="primary">zwf</name>
    <name evidence="10" type="ORF">HN018_18980</name>
</gene>
<dbReference type="Pfam" id="PF00479">
    <property type="entry name" value="G6PD_N"/>
    <property type="match status" value="1"/>
</dbReference>
<dbReference type="Proteomes" id="UP000500767">
    <property type="component" value="Chromosome"/>
</dbReference>
<feature type="binding site" evidence="7">
    <location>
        <position position="256"/>
    </location>
    <ligand>
        <name>substrate</name>
    </ligand>
</feature>
<dbReference type="Gene3D" id="3.40.50.720">
    <property type="entry name" value="NAD(P)-binding Rossmann-like Domain"/>
    <property type="match status" value="1"/>
</dbReference>
<evidence type="ECO:0000256" key="7">
    <source>
        <dbReference type="HAMAP-Rule" id="MF_00966"/>
    </source>
</evidence>
<evidence type="ECO:0000256" key="4">
    <source>
        <dbReference type="ARBA" id="ARBA00022857"/>
    </source>
</evidence>
<feature type="domain" description="Glucose-6-phosphate dehydrogenase NAD-binding" evidence="8">
    <location>
        <begin position="46"/>
        <end position="227"/>
    </location>
</feature>
<evidence type="ECO:0000313" key="11">
    <source>
        <dbReference type="Proteomes" id="UP000500767"/>
    </source>
</evidence>
<dbReference type="SUPFAM" id="SSF51735">
    <property type="entry name" value="NAD(P)-binding Rossmann-fold domains"/>
    <property type="match status" value="1"/>
</dbReference>
<feature type="binding site" evidence="7">
    <location>
        <position position="275"/>
    </location>
    <ligand>
        <name>substrate</name>
    </ligand>
</feature>
<dbReference type="InterPro" id="IPR019796">
    <property type="entry name" value="G6P_DH_AS"/>
</dbReference>
<name>A0A6M8HUG2_9PROT</name>
<protein>
    <recommendedName>
        <fullName evidence="7">Glucose-6-phosphate 1-dehydrogenase</fullName>
        <shortName evidence="7">G6PD</shortName>
        <ecNumber evidence="7">1.1.1.49</ecNumber>
    </recommendedName>
</protein>
<feature type="active site" description="Proton acceptor" evidence="7">
    <location>
        <position position="280"/>
    </location>
</feature>
<dbReference type="Gene3D" id="3.30.360.10">
    <property type="entry name" value="Dihydrodipicolinate Reductase, domain 2"/>
    <property type="match status" value="1"/>
</dbReference>
<dbReference type="PRINTS" id="PR00079">
    <property type="entry name" value="G6PDHDRGNASE"/>
</dbReference>
<evidence type="ECO:0000256" key="2">
    <source>
        <dbReference type="ARBA" id="ARBA00009975"/>
    </source>
</evidence>
<proteinExistence type="inferred from homology"/>
<dbReference type="PANTHER" id="PTHR23429">
    <property type="entry name" value="GLUCOSE-6-PHOSPHATE 1-DEHYDROGENASE G6PD"/>
    <property type="match status" value="1"/>
</dbReference>
<dbReference type="GO" id="GO:0004345">
    <property type="term" value="F:glucose-6-phosphate dehydrogenase activity"/>
    <property type="evidence" value="ECO:0007669"/>
    <property type="project" value="UniProtKB-UniRule"/>
</dbReference>
<dbReference type="GO" id="GO:0006006">
    <property type="term" value="P:glucose metabolic process"/>
    <property type="evidence" value="ECO:0007669"/>
    <property type="project" value="UniProtKB-KW"/>
</dbReference>
<dbReference type="GO" id="GO:0050661">
    <property type="term" value="F:NADP binding"/>
    <property type="evidence" value="ECO:0007669"/>
    <property type="project" value="UniProtKB-UniRule"/>
</dbReference>
<dbReference type="Pfam" id="PF02781">
    <property type="entry name" value="G6PD_C"/>
    <property type="match status" value="1"/>
</dbReference>
<dbReference type="NCBIfam" id="TIGR00871">
    <property type="entry name" value="zwf"/>
    <property type="match status" value="1"/>
</dbReference>
<dbReference type="PIRSF" id="PIRSF000110">
    <property type="entry name" value="G6PD"/>
    <property type="match status" value="1"/>
</dbReference>
<dbReference type="InterPro" id="IPR022675">
    <property type="entry name" value="G6P_DH_C"/>
</dbReference>
<dbReference type="GO" id="GO:0009051">
    <property type="term" value="P:pentose-phosphate shunt, oxidative branch"/>
    <property type="evidence" value="ECO:0007669"/>
    <property type="project" value="TreeGrafter"/>
</dbReference>
<dbReference type="UniPathway" id="UPA00115">
    <property type="reaction ID" value="UER00408"/>
</dbReference>
<keyword evidence="4 7" id="KW-0521">NADP</keyword>
<dbReference type="EC" id="1.1.1.49" evidence="7"/>
<comment type="pathway">
    <text evidence="1 7">Carbohydrate degradation; pentose phosphate pathway; D-ribulose 5-phosphate from D-glucose 6-phosphate (oxidative stage): step 1/3.</text>
</comment>
<evidence type="ECO:0000256" key="3">
    <source>
        <dbReference type="ARBA" id="ARBA00022526"/>
    </source>
</evidence>
<comment type="similarity">
    <text evidence="2 7">Belongs to the glucose-6-phosphate dehydrogenase family.</text>
</comment>
<keyword evidence="11" id="KW-1185">Reference proteome</keyword>
<dbReference type="PROSITE" id="PS00069">
    <property type="entry name" value="G6P_DEHYDROGENASE"/>
    <property type="match status" value="1"/>
</dbReference>